<evidence type="ECO:0000256" key="3">
    <source>
        <dbReference type="ARBA" id="ARBA00023125"/>
    </source>
</evidence>
<comment type="caution">
    <text evidence="7">The sequence shown here is derived from an EMBL/GenBank/DDBJ whole genome shotgun (WGS) entry which is preliminary data.</text>
</comment>
<protein>
    <recommendedName>
        <fullName evidence="6">TCP domain-containing protein</fullName>
    </recommendedName>
</protein>
<dbReference type="Proteomes" id="UP000525078">
    <property type="component" value="Unassembled WGS sequence"/>
</dbReference>
<evidence type="ECO:0000256" key="1">
    <source>
        <dbReference type="ARBA" id="ARBA00004123"/>
    </source>
</evidence>
<keyword evidence="2" id="KW-0805">Transcription regulation</keyword>
<dbReference type="Pfam" id="PF03634">
    <property type="entry name" value="TCP"/>
    <property type="match status" value="1"/>
</dbReference>
<organism evidence="7 8">
    <name type="scientific">Cannabis sativa</name>
    <name type="common">Hemp</name>
    <name type="synonym">Marijuana</name>
    <dbReference type="NCBI Taxonomy" id="3483"/>
    <lineage>
        <taxon>Eukaryota</taxon>
        <taxon>Viridiplantae</taxon>
        <taxon>Streptophyta</taxon>
        <taxon>Embryophyta</taxon>
        <taxon>Tracheophyta</taxon>
        <taxon>Spermatophyta</taxon>
        <taxon>Magnoliopsida</taxon>
        <taxon>eudicotyledons</taxon>
        <taxon>Gunneridae</taxon>
        <taxon>Pentapetalae</taxon>
        <taxon>rosids</taxon>
        <taxon>fabids</taxon>
        <taxon>Rosales</taxon>
        <taxon>Cannabaceae</taxon>
        <taxon>Cannabis</taxon>
    </lineage>
</organism>
<proteinExistence type="predicted"/>
<dbReference type="InterPro" id="IPR005333">
    <property type="entry name" value="Transcription_factor_TCP"/>
</dbReference>
<dbReference type="PANTHER" id="PTHR31072">
    <property type="entry name" value="TRANSCRIPTION FACTOR TCP4-RELATED"/>
    <property type="match status" value="1"/>
</dbReference>
<dbReference type="GO" id="GO:0043565">
    <property type="term" value="F:sequence-specific DNA binding"/>
    <property type="evidence" value="ECO:0007669"/>
    <property type="project" value="TreeGrafter"/>
</dbReference>
<accession>A0A7J6FNC7</accession>
<feature type="domain" description="TCP" evidence="6">
    <location>
        <begin position="162"/>
        <end position="216"/>
    </location>
</feature>
<evidence type="ECO:0000256" key="5">
    <source>
        <dbReference type="ARBA" id="ARBA00023242"/>
    </source>
</evidence>
<name>A0A7J6FNC7_CANSA</name>
<sequence length="313" mass="33897">MFNRRLKSHLVQVNIKGFGVPLGLSNWISGAASSSCLQLSFSVLFEFFGVIPNPVVVCSDFWLVRKIMDSNRETNEIIDANDDEQNINTCNDISASETSIVEHLPPQAATSVSNYMAIEAFPTMIPMKEEISETEGELDDKSLSVVPISTSSFGAVVAKRKSKDRHTKVEGRGRRIRMPPACAARIFQLTEELGLKSDGETIRWLLEKAEQAIIKATGTGTIPAIAISVGGTLKIPTISSARPNGEIIEVNSEKRRRKESNSEFVDVRDKASVSSGLAPITPMAYGASDNGAQGLVPVWQVVTNYAAGIANQA</sequence>
<reference evidence="7 8" key="1">
    <citation type="journal article" date="2020" name="bioRxiv">
        <title>Sequence and annotation of 42 cannabis genomes reveals extensive copy number variation in cannabinoid synthesis and pathogen resistance genes.</title>
        <authorList>
            <person name="Mckernan K.J."/>
            <person name="Helbert Y."/>
            <person name="Kane L.T."/>
            <person name="Ebling H."/>
            <person name="Zhang L."/>
            <person name="Liu B."/>
            <person name="Eaton Z."/>
            <person name="Mclaughlin S."/>
            <person name="Kingan S."/>
            <person name="Baybayan P."/>
            <person name="Concepcion G."/>
            <person name="Jordan M."/>
            <person name="Riva A."/>
            <person name="Barbazuk W."/>
            <person name="Harkins T."/>
        </authorList>
    </citation>
    <scope>NUCLEOTIDE SEQUENCE [LARGE SCALE GENOMIC DNA]</scope>
    <source>
        <strain evidence="8">cv. Jamaican Lion 4</strain>
        <tissue evidence="7">Leaf</tissue>
    </source>
</reference>
<dbReference type="GO" id="GO:0005634">
    <property type="term" value="C:nucleus"/>
    <property type="evidence" value="ECO:0007669"/>
    <property type="project" value="UniProtKB-SubCell"/>
</dbReference>
<evidence type="ECO:0000256" key="4">
    <source>
        <dbReference type="ARBA" id="ARBA00023163"/>
    </source>
</evidence>
<evidence type="ECO:0000313" key="8">
    <source>
        <dbReference type="Proteomes" id="UP000525078"/>
    </source>
</evidence>
<evidence type="ECO:0000259" key="6">
    <source>
        <dbReference type="PROSITE" id="PS51369"/>
    </source>
</evidence>
<dbReference type="GO" id="GO:0003700">
    <property type="term" value="F:DNA-binding transcription factor activity"/>
    <property type="evidence" value="ECO:0007669"/>
    <property type="project" value="InterPro"/>
</dbReference>
<keyword evidence="5" id="KW-0539">Nucleus</keyword>
<evidence type="ECO:0000313" key="7">
    <source>
        <dbReference type="EMBL" id="KAF4371280.1"/>
    </source>
</evidence>
<comment type="subcellular location">
    <subcellularLocation>
        <location evidence="1">Nucleus</location>
    </subcellularLocation>
</comment>
<dbReference type="PANTHER" id="PTHR31072:SF1">
    <property type="entry name" value="TRANSCRIPTION FACTOR TCP9"/>
    <property type="match status" value="1"/>
</dbReference>
<gene>
    <name evidence="7" type="ORF">F8388_023440</name>
</gene>
<dbReference type="EMBL" id="JAATIP010000112">
    <property type="protein sequence ID" value="KAF4371280.1"/>
    <property type="molecule type" value="Genomic_DNA"/>
</dbReference>
<keyword evidence="3" id="KW-0238">DNA-binding</keyword>
<dbReference type="PROSITE" id="PS51369">
    <property type="entry name" value="TCP"/>
    <property type="match status" value="1"/>
</dbReference>
<keyword evidence="4" id="KW-0804">Transcription</keyword>
<dbReference type="AlphaFoldDB" id="A0A7J6FNC7"/>
<dbReference type="InterPro" id="IPR017887">
    <property type="entry name" value="TF_TCP_subgr"/>
</dbReference>
<evidence type="ECO:0000256" key="2">
    <source>
        <dbReference type="ARBA" id="ARBA00023015"/>
    </source>
</evidence>